<dbReference type="EMBL" id="CAMXCT030004981">
    <property type="protein sequence ID" value="CAL4798276.1"/>
    <property type="molecule type" value="Genomic_DNA"/>
</dbReference>
<comment type="caution">
    <text evidence="2">The sequence shown here is derived from an EMBL/GenBank/DDBJ whole genome shotgun (WGS) entry which is preliminary data.</text>
</comment>
<evidence type="ECO:0000259" key="1">
    <source>
        <dbReference type="PROSITE" id="PS50112"/>
    </source>
</evidence>
<dbReference type="OrthoDB" id="427867at2759"/>
<evidence type="ECO:0000313" key="4">
    <source>
        <dbReference type="Proteomes" id="UP001152797"/>
    </source>
</evidence>
<dbReference type="PROSITE" id="PS50112">
    <property type="entry name" value="PAS"/>
    <property type="match status" value="1"/>
</dbReference>
<proteinExistence type="predicted"/>
<evidence type="ECO:0000313" key="2">
    <source>
        <dbReference type="EMBL" id="CAI4010964.1"/>
    </source>
</evidence>
<dbReference type="Proteomes" id="UP001152797">
    <property type="component" value="Unassembled WGS sequence"/>
</dbReference>
<reference evidence="3 4" key="2">
    <citation type="submission" date="2024-05" db="EMBL/GenBank/DDBJ databases">
        <authorList>
            <person name="Chen Y."/>
            <person name="Shah S."/>
            <person name="Dougan E. K."/>
            <person name="Thang M."/>
            <person name="Chan C."/>
        </authorList>
    </citation>
    <scope>NUCLEOTIDE SEQUENCE [LARGE SCALE GENOMIC DNA]</scope>
</reference>
<dbReference type="Gene3D" id="3.30.450.20">
    <property type="entry name" value="PAS domain"/>
    <property type="match status" value="1"/>
</dbReference>
<protein>
    <submittedName>
        <fullName evidence="3">Polyphosphatidylinositol phosphatase INP53</fullName>
    </submittedName>
</protein>
<organism evidence="2">
    <name type="scientific">Cladocopium goreaui</name>
    <dbReference type="NCBI Taxonomy" id="2562237"/>
    <lineage>
        <taxon>Eukaryota</taxon>
        <taxon>Sar</taxon>
        <taxon>Alveolata</taxon>
        <taxon>Dinophyceae</taxon>
        <taxon>Suessiales</taxon>
        <taxon>Symbiodiniaceae</taxon>
        <taxon>Cladocopium</taxon>
    </lineage>
</organism>
<dbReference type="EMBL" id="CAMXCT010004981">
    <property type="protein sequence ID" value="CAI4010964.1"/>
    <property type="molecule type" value="Genomic_DNA"/>
</dbReference>
<evidence type="ECO:0000313" key="3">
    <source>
        <dbReference type="EMBL" id="CAL4798276.1"/>
    </source>
</evidence>
<feature type="non-terminal residue" evidence="2">
    <location>
        <position position="111"/>
    </location>
</feature>
<reference evidence="2" key="1">
    <citation type="submission" date="2022-10" db="EMBL/GenBank/DDBJ databases">
        <authorList>
            <person name="Chen Y."/>
            <person name="Dougan E. K."/>
            <person name="Chan C."/>
            <person name="Rhodes N."/>
            <person name="Thang M."/>
        </authorList>
    </citation>
    <scope>NUCLEOTIDE SEQUENCE</scope>
</reference>
<dbReference type="AlphaFoldDB" id="A0A9P1GI10"/>
<dbReference type="InterPro" id="IPR013767">
    <property type="entry name" value="PAS_fold"/>
</dbReference>
<dbReference type="SUPFAM" id="SSF55785">
    <property type="entry name" value="PYP-like sensor domain (PAS domain)"/>
    <property type="match status" value="1"/>
</dbReference>
<dbReference type="InterPro" id="IPR000014">
    <property type="entry name" value="PAS"/>
</dbReference>
<dbReference type="InterPro" id="IPR035965">
    <property type="entry name" value="PAS-like_dom_sf"/>
</dbReference>
<keyword evidence="4" id="KW-1185">Reference proteome</keyword>
<dbReference type="Pfam" id="PF00989">
    <property type="entry name" value="PAS"/>
    <property type="match status" value="1"/>
</dbReference>
<dbReference type="CDD" id="cd00130">
    <property type="entry name" value="PAS"/>
    <property type="match status" value="1"/>
</dbReference>
<feature type="domain" description="PAS" evidence="1">
    <location>
        <begin position="42"/>
        <end position="87"/>
    </location>
</feature>
<dbReference type="GO" id="GO:0006355">
    <property type="term" value="P:regulation of DNA-templated transcription"/>
    <property type="evidence" value="ECO:0007669"/>
    <property type="project" value="InterPro"/>
</dbReference>
<feature type="non-terminal residue" evidence="2">
    <location>
        <position position="1"/>
    </location>
</feature>
<gene>
    <name evidence="2" type="ORF">C1SCF055_LOCUS36177</name>
</gene>
<dbReference type="EMBL" id="CAMXCT020004981">
    <property type="protein sequence ID" value="CAL1164339.1"/>
    <property type="molecule type" value="Genomic_DNA"/>
</dbReference>
<name>A0A9P1GI10_9DINO</name>
<sequence>EQLAYTYSDIFAKLFHSIYLVSSRRRRNLLLLEQLRAGSQLAASDLQRMISFANVPIFCVNKELRIEEWNQKIEQLTGVSKADALNRFLPEFYSKQSTNWWNDAGRLLQDT</sequence>
<accession>A0A9P1GI10</accession>